<feature type="domain" description="CobB/CobQ-like glutamine amidotransferase" evidence="5">
    <location>
        <begin position="257"/>
        <end position="454"/>
    </location>
</feature>
<accession>A0A0W8E9X3</accession>
<dbReference type="InterPro" id="IPR027417">
    <property type="entry name" value="P-loop_NTPase"/>
</dbReference>
<dbReference type="GO" id="GO:0009236">
    <property type="term" value="P:cobalamin biosynthetic process"/>
    <property type="evidence" value="ECO:0007669"/>
    <property type="project" value="UniProtKB-UniPathway"/>
</dbReference>
<proteinExistence type="inferred from homology"/>
<gene>
    <name evidence="6" type="ORF">ASZ90_017142</name>
</gene>
<comment type="caution">
    <text evidence="6">The sequence shown here is derived from an EMBL/GenBank/DDBJ whole genome shotgun (WGS) entry which is preliminary data.</text>
</comment>
<dbReference type="NCBIfam" id="NF001989">
    <property type="entry name" value="PRK00784.1"/>
    <property type="match status" value="1"/>
</dbReference>
<keyword evidence="2" id="KW-0169">Cobalamin biosynthesis</keyword>
<feature type="domain" description="CobQ/CobB/MinD/ParA nucleotide binding" evidence="4">
    <location>
        <begin position="7"/>
        <end position="231"/>
    </location>
</feature>
<dbReference type="NCBIfam" id="TIGR00313">
    <property type="entry name" value="cobQ"/>
    <property type="match status" value="1"/>
</dbReference>
<dbReference type="InterPro" id="IPR002586">
    <property type="entry name" value="CobQ/CobB/MinD/ParA_Nub-bd_dom"/>
</dbReference>
<dbReference type="Pfam" id="PF07685">
    <property type="entry name" value="GATase_3"/>
    <property type="match status" value="1"/>
</dbReference>
<dbReference type="InterPro" id="IPR011698">
    <property type="entry name" value="GATase_3"/>
</dbReference>
<dbReference type="InterPro" id="IPR004459">
    <property type="entry name" value="CobQ_synth"/>
</dbReference>
<evidence type="ECO:0000313" key="6">
    <source>
        <dbReference type="EMBL" id="KUG05460.1"/>
    </source>
</evidence>
<dbReference type="InterPro" id="IPR029062">
    <property type="entry name" value="Class_I_gatase-like"/>
</dbReference>
<dbReference type="CDD" id="cd05389">
    <property type="entry name" value="CobQ_N"/>
    <property type="match status" value="1"/>
</dbReference>
<dbReference type="InterPro" id="IPR047045">
    <property type="entry name" value="CobQ_N"/>
</dbReference>
<evidence type="ECO:0000259" key="5">
    <source>
        <dbReference type="Pfam" id="PF07685"/>
    </source>
</evidence>
<dbReference type="UniPathway" id="UPA00148"/>
<comment type="pathway">
    <text evidence="1">Cofactor biosynthesis; adenosylcobalamin biosynthesis.</text>
</comment>
<dbReference type="EMBL" id="LNQE01001813">
    <property type="protein sequence ID" value="KUG05460.1"/>
    <property type="molecule type" value="Genomic_DNA"/>
</dbReference>
<dbReference type="Gene3D" id="3.40.50.880">
    <property type="match status" value="1"/>
</dbReference>
<dbReference type="AlphaFoldDB" id="A0A0W8E9X3"/>
<keyword evidence="3" id="KW-0315">Glutamine amidotransferase</keyword>
<evidence type="ECO:0000256" key="1">
    <source>
        <dbReference type="ARBA" id="ARBA00004953"/>
    </source>
</evidence>
<dbReference type="PANTHER" id="PTHR21343:SF1">
    <property type="entry name" value="COBYRIC ACID SYNTHASE"/>
    <property type="match status" value="1"/>
</dbReference>
<dbReference type="HAMAP" id="MF_00028">
    <property type="entry name" value="CobQ"/>
    <property type="match status" value="1"/>
</dbReference>
<name>A0A0W8E9X3_9ZZZZ</name>
<dbReference type="GO" id="GO:0003824">
    <property type="term" value="F:catalytic activity"/>
    <property type="evidence" value="ECO:0007669"/>
    <property type="project" value="InterPro"/>
</dbReference>
<dbReference type="PANTHER" id="PTHR21343">
    <property type="entry name" value="DETHIOBIOTIN SYNTHETASE"/>
    <property type="match status" value="1"/>
</dbReference>
<evidence type="ECO:0000259" key="4">
    <source>
        <dbReference type="Pfam" id="PF01656"/>
    </source>
</evidence>
<organism evidence="6">
    <name type="scientific">hydrocarbon metagenome</name>
    <dbReference type="NCBI Taxonomy" id="938273"/>
    <lineage>
        <taxon>unclassified sequences</taxon>
        <taxon>metagenomes</taxon>
        <taxon>ecological metagenomes</taxon>
    </lineage>
</organism>
<protein>
    <submittedName>
        <fullName evidence="6">Cobyric acid synthase</fullName>
    </submittedName>
</protein>
<evidence type="ECO:0000256" key="3">
    <source>
        <dbReference type="ARBA" id="ARBA00022962"/>
    </source>
</evidence>
<reference evidence="6" key="1">
    <citation type="journal article" date="2015" name="Proc. Natl. Acad. Sci. U.S.A.">
        <title>Networks of energetic and metabolic interactions define dynamics in microbial communities.</title>
        <authorList>
            <person name="Embree M."/>
            <person name="Liu J.K."/>
            <person name="Al-Bassam M.M."/>
            <person name="Zengler K."/>
        </authorList>
    </citation>
    <scope>NUCLEOTIDE SEQUENCE</scope>
</reference>
<dbReference type="InterPro" id="IPR033949">
    <property type="entry name" value="CobQ_GATase1"/>
</dbReference>
<dbReference type="CDD" id="cd01750">
    <property type="entry name" value="GATase1_CobQ"/>
    <property type="match status" value="1"/>
</dbReference>
<dbReference type="Gene3D" id="3.40.50.300">
    <property type="entry name" value="P-loop containing nucleotide triphosphate hydrolases"/>
    <property type="match status" value="1"/>
</dbReference>
<evidence type="ECO:0000256" key="2">
    <source>
        <dbReference type="ARBA" id="ARBA00022573"/>
    </source>
</evidence>
<dbReference type="SUPFAM" id="SSF52317">
    <property type="entry name" value="Class I glutamine amidotransferase-like"/>
    <property type="match status" value="1"/>
</dbReference>
<sequence length="512" mass="56074">MAKAKAIMLQGTSSDVGKSVLCTALCRIFYQQGFRTVPFKAQNMALNSAVTPAGGEIGRAQAVQAEAAGLKADVMMNPILLKPKQDMSAQVIVMGVPVGDMSAKDYRYDYLQTAEGIVRYCIDCLKDQYEVMVIEGAGSPAEINLKDRDIVNMKTAQLADAPVLLVADIDRGGVFASIVGTLELLEDHERQRIKGFIINKFRGDIDLLKPGLTMIEARTGIPVLGVIPYLHDHGIEEEDSVSLLAKKSKEIPEANIQVAVLELPRISNFTDFDVLYGTPDVNVRFIKKGVKIGEVDLLIIPGSKNSILDLQYLKDEGYAQEICNLASKGKFIVGICGGYQMLGMKLLDPLGSESGTGDQAGIGLLDIETTFEAEKQTHQVEAVLQSDQGFWKELKGQVVRGYEIHSGKTQVMGEEVGLMEIKHRSGKPVQVADGAVNWGGRVFGTYLHGLFDNPSILLALINAIRQEKGMNMLVEQDLTAFDKELNYDRLAQVVRVSLDMQKIFAIMDIEVF</sequence>
<dbReference type="Pfam" id="PF01656">
    <property type="entry name" value="CbiA"/>
    <property type="match status" value="1"/>
</dbReference>
<dbReference type="PROSITE" id="PS51274">
    <property type="entry name" value="GATASE_COBBQ"/>
    <property type="match status" value="1"/>
</dbReference>
<dbReference type="SUPFAM" id="SSF52540">
    <property type="entry name" value="P-loop containing nucleoside triphosphate hydrolases"/>
    <property type="match status" value="1"/>
</dbReference>